<evidence type="ECO:0000313" key="1">
    <source>
        <dbReference type="EMBL" id="CAI9716355.1"/>
    </source>
</evidence>
<accession>A0AA36AHN2</accession>
<dbReference type="AlphaFoldDB" id="A0AA36AHN2"/>
<dbReference type="EMBL" id="OX597814">
    <property type="protein sequence ID" value="CAI9716355.1"/>
    <property type="molecule type" value="Genomic_DNA"/>
</dbReference>
<sequence length="142" mass="16269">MKIECLDISSNEYTDKSKLTSNGYGFDFKCPKSKRKGKYESESGHNYCESNPLSPVTNVRKYKYNYVIKGYNSKLVYIRIAPRGQTVENSLLNSRLQDVLSGLEVNSPDAHNDKIEEDEIQVNEICSDVNYDQAINEEIRDI</sequence>
<name>A0AA36AHN2_OCTVU</name>
<reference evidence="1" key="1">
    <citation type="submission" date="2023-08" db="EMBL/GenBank/DDBJ databases">
        <authorList>
            <person name="Alioto T."/>
            <person name="Alioto T."/>
            <person name="Gomez Garrido J."/>
        </authorList>
    </citation>
    <scope>NUCLEOTIDE SEQUENCE</scope>
</reference>
<proteinExistence type="predicted"/>
<evidence type="ECO:0000313" key="2">
    <source>
        <dbReference type="Proteomes" id="UP001162480"/>
    </source>
</evidence>
<gene>
    <name evidence="1" type="ORF">OCTVUL_1B014015</name>
</gene>
<protein>
    <submittedName>
        <fullName evidence="1">Uncharacterized protein</fullName>
    </submittedName>
</protein>
<dbReference type="Proteomes" id="UP001162480">
    <property type="component" value="Chromosome 1"/>
</dbReference>
<keyword evidence="2" id="KW-1185">Reference proteome</keyword>
<organism evidence="1 2">
    <name type="scientific">Octopus vulgaris</name>
    <name type="common">Common octopus</name>
    <dbReference type="NCBI Taxonomy" id="6645"/>
    <lineage>
        <taxon>Eukaryota</taxon>
        <taxon>Metazoa</taxon>
        <taxon>Spiralia</taxon>
        <taxon>Lophotrochozoa</taxon>
        <taxon>Mollusca</taxon>
        <taxon>Cephalopoda</taxon>
        <taxon>Coleoidea</taxon>
        <taxon>Octopodiformes</taxon>
        <taxon>Octopoda</taxon>
        <taxon>Incirrata</taxon>
        <taxon>Octopodidae</taxon>
        <taxon>Octopus</taxon>
    </lineage>
</organism>